<evidence type="ECO:0000256" key="1">
    <source>
        <dbReference type="ARBA" id="ARBA00004651"/>
    </source>
</evidence>
<dbReference type="AlphaFoldDB" id="A0A5M3WK95"/>
<feature type="transmembrane region" description="Helical" evidence="7">
    <location>
        <begin position="80"/>
        <end position="103"/>
    </location>
</feature>
<evidence type="ECO:0000256" key="5">
    <source>
        <dbReference type="ARBA" id="ARBA00023136"/>
    </source>
</evidence>
<evidence type="ECO:0000313" key="9">
    <source>
        <dbReference type="Proteomes" id="UP000331127"/>
    </source>
</evidence>
<dbReference type="GO" id="GO:0022857">
    <property type="term" value="F:transmembrane transporter activity"/>
    <property type="evidence" value="ECO:0007669"/>
    <property type="project" value="InterPro"/>
</dbReference>
<evidence type="ECO:0000256" key="2">
    <source>
        <dbReference type="ARBA" id="ARBA00022475"/>
    </source>
</evidence>
<dbReference type="PANTHER" id="PTHR32196">
    <property type="entry name" value="ABC TRANSPORTER PERMEASE PROTEIN YPHD-RELATED-RELATED"/>
    <property type="match status" value="1"/>
</dbReference>
<dbReference type="InterPro" id="IPR001851">
    <property type="entry name" value="ABC_transp_permease"/>
</dbReference>
<comment type="subcellular location">
    <subcellularLocation>
        <location evidence="1">Cell membrane</location>
        <topology evidence="1">Multi-pass membrane protein</topology>
    </subcellularLocation>
</comment>
<evidence type="ECO:0000256" key="4">
    <source>
        <dbReference type="ARBA" id="ARBA00022989"/>
    </source>
</evidence>
<gene>
    <name evidence="8" type="ORF">Amac_032310</name>
</gene>
<evidence type="ECO:0000256" key="7">
    <source>
        <dbReference type="SAM" id="Phobius"/>
    </source>
</evidence>
<feature type="compositionally biased region" description="Polar residues" evidence="6">
    <location>
        <begin position="9"/>
        <end position="21"/>
    </location>
</feature>
<evidence type="ECO:0000256" key="6">
    <source>
        <dbReference type="SAM" id="MobiDB-lite"/>
    </source>
</evidence>
<accession>A0A5M3WK95</accession>
<dbReference type="Proteomes" id="UP000331127">
    <property type="component" value="Unassembled WGS sequence"/>
</dbReference>
<evidence type="ECO:0000313" key="8">
    <source>
        <dbReference type="EMBL" id="GES09635.1"/>
    </source>
</evidence>
<feature type="transmembrane region" description="Helical" evidence="7">
    <location>
        <begin position="242"/>
        <end position="260"/>
    </location>
</feature>
<proteinExistence type="predicted"/>
<reference evidence="8 9" key="1">
    <citation type="submission" date="2019-10" db="EMBL/GenBank/DDBJ databases">
        <title>Whole genome shotgun sequence of Acrocarpospora macrocephala NBRC 16266.</title>
        <authorList>
            <person name="Ichikawa N."/>
            <person name="Kimura A."/>
            <person name="Kitahashi Y."/>
            <person name="Komaki H."/>
            <person name="Oguchi A."/>
        </authorList>
    </citation>
    <scope>NUCLEOTIDE SEQUENCE [LARGE SCALE GENOMIC DNA]</scope>
    <source>
        <strain evidence="8 9">NBRC 16266</strain>
    </source>
</reference>
<keyword evidence="9" id="KW-1185">Reference proteome</keyword>
<dbReference type="PANTHER" id="PTHR32196:SF72">
    <property type="entry name" value="RIBOSE IMPORT PERMEASE PROTEIN RBSC"/>
    <property type="match status" value="1"/>
</dbReference>
<comment type="caution">
    <text evidence="8">The sequence shown here is derived from an EMBL/GenBank/DDBJ whole genome shotgun (WGS) entry which is preliminary data.</text>
</comment>
<organism evidence="8 9">
    <name type="scientific">Acrocarpospora macrocephala</name>
    <dbReference type="NCBI Taxonomy" id="150177"/>
    <lineage>
        <taxon>Bacteria</taxon>
        <taxon>Bacillati</taxon>
        <taxon>Actinomycetota</taxon>
        <taxon>Actinomycetes</taxon>
        <taxon>Streptosporangiales</taxon>
        <taxon>Streptosporangiaceae</taxon>
        <taxon>Acrocarpospora</taxon>
    </lineage>
</organism>
<feature type="region of interest" description="Disordered" evidence="6">
    <location>
        <begin position="1"/>
        <end position="33"/>
    </location>
</feature>
<dbReference type="GO" id="GO:0005886">
    <property type="term" value="C:plasma membrane"/>
    <property type="evidence" value="ECO:0007669"/>
    <property type="project" value="UniProtKB-SubCell"/>
</dbReference>
<dbReference type="Pfam" id="PF02653">
    <property type="entry name" value="BPD_transp_2"/>
    <property type="match status" value="1"/>
</dbReference>
<keyword evidence="2" id="KW-1003">Cell membrane</keyword>
<sequence length="350" mass="36481">MSEHGMTSDDVQINGPSQESSTPPPAVPTSRRPSRNEVAQWARFALPALLVVLIVVFSILAPQTFATFGNATTILSTQSVLALLALSALCTLVVGQFDLSLGAQLGLAQVILPGVLSRQEVDLVVGILVAVACTTLVGLLNGLLVAKLKLDSFIVTLGVATILSAVVLWYTDSQTIFQNVPASLVEISTTELWGIPMPIIYLAILTVIVWLVLERTAFGRRMEAVGGSQNAARLSGIDTDRVTVIAFMMGGALAGMAGVLQSSQVGSGNPALGPEFLLPAFAAAFLGATSFRVGRFNVWGTIIAVLTVATGVAGLNLLGVPQWVNPLFNGTALLVAVTATRFLRGAGTTT</sequence>
<keyword evidence="4 7" id="KW-1133">Transmembrane helix</keyword>
<name>A0A5M3WK95_9ACTN</name>
<protein>
    <submittedName>
        <fullName evidence="8">Sugar ABC transporter permease</fullName>
    </submittedName>
</protein>
<dbReference type="CDD" id="cd06579">
    <property type="entry name" value="TM_PBP1_transp_AraH_like"/>
    <property type="match status" value="1"/>
</dbReference>
<evidence type="ECO:0000256" key="3">
    <source>
        <dbReference type="ARBA" id="ARBA00022692"/>
    </source>
</evidence>
<feature type="transmembrane region" description="Helical" evidence="7">
    <location>
        <begin position="123"/>
        <end position="146"/>
    </location>
</feature>
<dbReference type="EMBL" id="BLAE01000016">
    <property type="protein sequence ID" value="GES09635.1"/>
    <property type="molecule type" value="Genomic_DNA"/>
</dbReference>
<keyword evidence="5 7" id="KW-0472">Membrane</keyword>
<feature type="transmembrane region" description="Helical" evidence="7">
    <location>
        <begin position="44"/>
        <end position="68"/>
    </location>
</feature>
<feature type="transmembrane region" description="Helical" evidence="7">
    <location>
        <begin position="192"/>
        <end position="213"/>
    </location>
</feature>
<feature type="transmembrane region" description="Helical" evidence="7">
    <location>
        <begin position="272"/>
        <end position="291"/>
    </location>
</feature>
<feature type="transmembrane region" description="Helical" evidence="7">
    <location>
        <begin position="153"/>
        <end position="172"/>
    </location>
</feature>
<keyword evidence="3 7" id="KW-0812">Transmembrane</keyword>
<dbReference type="OrthoDB" id="3468954at2"/>
<feature type="transmembrane region" description="Helical" evidence="7">
    <location>
        <begin position="298"/>
        <end position="317"/>
    </location>
</feature>